<evidence type="ECO:0000313" key="2">
    <source>
        <dbReference type="Proteomes" id="UP000178912"/>
    </source>
</evidence>
<dbReference type="AlphaFoldDB" id="A0A1E1LFK7"/>
<proteinExistence type="predicted"/>
<sequence length="68" mass="7512">MMRFEFALGPQTAPIVSHARLTDYIFAVSLSGGIVPSCLSPDEMSTEIVHEIDKTDETGYSLDLTQMF</sequence>
<protein>
    <submittedName>
        <fullName evidence="1">Uncharacterized protein</fullName>
    </submittedName>
</protein>
<gene>
    <name evidence="1" type="ORF">RAG0_14122</name>
</gene>
<reference evidence="2" key="1">
    <citation type="submission" date="2016-03" db="EMBL/GenBank/DDBJ databases">
        <authorList>
            <person name="Guldener U."/>
        </authorList>
    </citation>
    <scope>NUCLEOTIDE SEQUENCE [LARGE SCALE GENOMIC DNA]</scope>
    <source>
        <strain evidence="2">04CH-RAC-A.6.1</strain>
    </source>
</reference>
<accession>A0A1E1LFK7</accession>
<dbReference type="EMBL" id="FJUX01000114">
    <property type="protein sequence ID" value="CZT09316.1"/>
    <property type="molecule type" value="Genomic_DNA"/>
</dbReference>
<dbReference type="Proteomes" id="UP000178912">
    <property type="component" value="Unassembled WGS sequence"/>
</dbReference>
<evidence type="ECO:0000313" key="1">
    <source>
        <dbReference type="EMBL" id="CZT09316.1"/>
    </source>
</evidence>
<name>A0A1E1LFK7_9HELO</name>
<keyword evidence="2" id="KW-1185">Reference proteome</keyword>
<organism evidence="1 2">
    <name type="scientific">Rhynchosporium agropyri</name>
    <dbReference type="NCBI Taxonomy" id="914238"/>
    <lineage>
        <taxon>Eukaryota</taxon>
        <taxon>Fungi</taxon>
        <taxon>Dikarya</taxon>
        <taxon>Ascomycota</taxon>
        <taxon>Pezizomycotina</taxon>
        <taxon>Leotiomycetes</taxon>
        <taxon>Helotiales</taxon>
        <taxon>Ploettnerulaceae</taxon>
        <taxon>Rhynchosporium</taxon>
    </lineage>
</organism>